<keyword evidence="6" id="KW-1185">Reference proteome</keyword>
<dbReference type="InterPro" id="IPR021109">
    <property type="entry name" value="Peptidase_aspartic_dom_sf"/>
</dbReference>
<dbReference type="CDD" id="cd05471">
    <property type="entry name" value="pepsin_like"/>
    <property type="match status" value="1"/>
</dbReference>
<dbReference type="PROSITE" id="PS51767">
    <property type="entry name" value="PEPTIDASE_A1"/>
    <property type="match status" value="1"/>
</dbReference>
<keyword evidence="3" id="KW-0472">Membrane</keyword>
<feature type="region of interest" description="Disordered" evidence="2">
    <location>
        <begin position="453"/>
        <end position="481"/>
    </location>
</feature>
<dbReference type="PANTHER" id="PTHR47965:SF101">
    <property type="entry name" value="HYPOTHETICAL ASPARTYL PROTEASE (EUROFUNG)-RELATED"/>
    <property type="match status" value="1"/>
</dbReference>
<dbReference type="GO" id="GO:0009277">
    <property type="term" value="C:fungal-type cell wall"/>
    <property type="evidence" value="ECO:0007669"/>
    <property type="project" value="TreeGrafter"/>
</dbReference>
<dbReference type="Gene3D" id="2.40.70.10">
    <property type="entry name" value="Acid Proteases"/>
    <property type="match status" value="2"/>
</dbReference>
<dbReference type="InterPro" id="IPR034164">
    <property type="entry name" value="Pepsin-like_dom"/>
</dbReference>
<comment type="similarity">
    <text evidence="1">Belongs to the peptidase A1 family.</text>
</comment>
<evidence type="ECO:0000256" key="1">
    <source>
        <dbReference type="ARBA" id="ARBA00007447"/>
    </source>
</evidence>
<keyword evidence="3" id="KW-0812">Transmembrane</keyword>
<gene>
    <name evidence="5" type="ORF">COCHEDRAFT_1189043</name>
</gene>
<dbReference type="eggNOG" id="ENOG502RV5I">
    <property type="taxonomic scope" value="Eukaryota"/>
</dbReference>
<evidence type="ECO:0000313" key="6">
    <source>
        <dbReference type="Proteomes" id="UP000016936"/>
    </source>
</evidence>
<evidence type="ECO:0000313" key="5">
    <source>
        <dbReference type="EMBL" id="EMD84950.1"/>
    </source>
</evidence>
<feature type="compositionally biased region" description="Basic and acidic residues" evidence="2">
    <location>
        <begin position="515"/>
        <end position="525"/>
    </location>
</feature>
<dbReference type="SUPFAM" id="SSF50630">
    <property type="entry name" value="Acid proteases"/>
    <property type="match status" value="1"/>
</dbReference>
<dbReference type="InterPro" id="IPR033121">
    <property type="entry name" value="PEPTIDASE_A1"/>
</dbReference>
<dbReference type="OrthoDB" id="4074350at2759"/>
<protein>
    <recommendedName>
        <fullName evidence="4">Peptidase A1 domain-containing protein</fullName>
    </recommendedName>
</protein>
<dbReference type="Pfam" id="PF00026">
    <property type="entry name" value="Asp"/>
    <property type="match status" value="1"/>
</dbReference>
<reference evidence="6" key="2">
    <citation type="journal article" date="2013" name="PLoS Genet.">
        <title>Comparative genome structure, secondary metabolite, and effector coding capacity across Cochliobolus pathogens.</title>
        <authorList>
            <person name="Condon B.J."/>
            <person name="Leng Y."/>
            <person name="Wu D."/>
            <person name="Bushley K.E."/>
            <person name="Ohm R.A."/>
            <person name="Otillar R."/>
            <person name="Martin J."/>
            <person name="Schackwitz W."/>
            <person name="Grimwood J."/>
            <person name="MohdZainudin N."/>
            <person name="Xue C."/>
            <person name="Wang R."/>
            <person name="Manning V.A."/>
            <person name="Dhillon B."/>
            <person name="Tu Z.J."/>
            <person name="Steffenson B.J."/>
            <person name="Salamov A."/>
            <person name="Sun H."/>
            <person name="Lowry S."/>
            <person name="LaButti K."/>
            <person name="Han J."/>
            <person name="Copeland A."/>
            <person name="Lindquist E."/>
            <person name="Barry K."/>
            <person name="Schmutz J."/>
            <person name="Baker S.E."/>
            <person name="Ciuffetti L.M."/>
            <person name="Grigoriev I.V."/>
            <person name="Zhong S."/>
            <person name="Turgeon B.G."/>
        </authorList>
    </citation>
    <scope>NUCLEOTIDE SEQUENCE [LARGE SCALE GENOMIC DNA]</scope>
    <source>
        <strain evidence="6">C5 / ATCC 48332 / race O</strain>
    </source>
</reference>
<reference evidence="5 6" key="1">
    <citation type="journal article" date="2012" name="PLoS Pathog.">
        <title>Diverse lifestyles and strategies of plant pathogenesis encoded in the genomes of eighteen Dothideomycetes fungi.</title>
        <authorList>
            <person name="Ohm R.A."/>
            <person name="Feau N."/>
            <person name="Henrissat B."/>
            <person name="Schoch C.L."/>
            <person name="Horwitz B.A."/>
            <person name="Barry K.W."/>
            <person name="Condon B.J."/>
            <person name="Copeland A.C."/>
            <person name="Dhillon B."/>
            <person name="Glaser F."/>
            <person name="Hesse C.N."/>
            <person name="Kosti I."/>
            <person name="LaButti K."/>
            <person name="Lindquist E.A."/>
            <person name="Lucas S."/>
            <person name="Salamov A.A."/>
            <person name="Bradshaw R.E."/>
            <person name="Ciuffetti L."/>
            <person name="Hamelin R.C."/>
            <person name="Kema G.H.J."/>
            <person name="Lawrence C."/>
            <person name="Scott J.A."/>
            <person name="Spatafora J.W."/>
            <person name="Turgeon B.G."/>
            <person name="de Wit P.J.G.M."/>
            <person name="Zhong S."/>
            <person name="Goodwin S.B."/>
            <person name="Grigoriev I.V."/>
        </authorList>
    </citation>
    <scope>NUCLEOTIDE SEQUENCE [LARGE SCALE GENOMIC DNA]</scope>
    <source>
        <strain evidence="6">C5 / ATCC 48332 / race O</strain>
    </source>
</reference>
<keyword evidence="3" id="KW-1133">Transmembrane helix</keyword>
<sequence>MAKPLSLAGSGRWYGNDGSWTGFSVQVGTPPQTFEVFPSFQSQNVWLPIGEECSRLQADAGSCGSSRGAAPFEQSQSPGFQPNMSSSWQAIGLYELGLEKVRGINGNGFVGFDDVQVGNISIDKFPVTAYASPGFWVGQLGLLPLSINYSSTVNSPSFLVALRDGGHIPSVAYGYQAGAPYRGTKVPASLVLGGYDGSRASKPLTVNINTDMSKALLVSIHGIVATGTLNGTLSLVNSERILAPLDSSVPELWLPKSVCDRFEFAFGLEYHEASGRYLLTDAKRDRLRSMNPVVTMTIGSDTSISGNSTIIQLPYAAFDLQAGFPIFANETNYFPIRRADNESQYAIGRAFLQEAYIGVDFESGTFNVSAARWDKLDPEIIPILSAESKSEAEKTGGLPSGAIAGIVVGCVVGIALLIACAWLVVRKRKRKNITPHDAVETGANEKIRYEMQPPSELESNAPKVSELPGKQGKSELYESRAVPELGSRDCIYEMPAESVPRLAAKYDEGADQNEANERKQERKDQ</sequence>
<evidence type="ECO:0000256" key="2">
    <source>
        <dbReference type="SAM" id="MobiDB-lite"/>
    </source>
</evidence>
<evidence type="ECO:0000259" key="4">
    <source>
        <dbReference type="PROSITE" id="PS51767"/>
    </source>
</evidence>
<dbReference type="OMA" id="WLPKSVC"/>
<accession>M2SHU0</accession>
<dbReference type="GO" id="GO:0005576">
    <property type="term" value="C:extracellular region"/>
    <property type="evidence" value="ECO:0007669"/>
    <property type="project" value="TreeGrafter"/>
</dbReference>
<evidence type="ECO:0000256" key="3">
    <source>
        <dbReference type="SAM" id="Phobius"/>
    </source>
</evidence>
<dbReference type="PANTHER" id="PTHR47965">
    <property type="entry name" value="ASPARTYL PROTEASE-RELATED"/>
    <property type="match status" value="1"/>
</dbReference>
<organism evidence="5 6">
    <name type="scientific">Cochliobolus heterostrophus (strain C5 / ATCC 48332 / race O)</name>
    <name type="common">Southern corn leaf blight fungus</name>
    <name type="synonym">Bipolaris maydis</name>
    <dbReference type="NCBI Taxonomy" id="701091"/>
    <lineage>
        <taxon>Eukaryota</taxon>
        <taxon>Fungi</taxon>
        <taxon>Dikarya</taxon>
        <taxon>Ascomycota</taxon>
        <taxon>Pezizomycotina</taxon>
        <taxon>Dothideomycetes</taxon>
        <taxon>Pleosporomycetidae</taxon>
        <taxon>Pleosporales</taxon>
        <taxon>Pleosporineae</taxon>
        <taxon>Pleosporaceae</taxon>
        <taxon>Bipolaris</taxon>
    </lineage>
</organism>
<proteinExistence type="inferred from homology"/>
<dbReference type="EMBL" id="KB445597">
    <property type="protein sequence ID" value="EMD84950.1"/>
    <property type="molecule type" value="Genomic_DNA"/>
</dbReference>
<dbReference type="InterPro" id="IPR001461">
    <property type="entry name" value="Aspartic_peptidase_A1"/>
</dbReference>
<dbReference type="Proteomes" id="UP000016936">
    <property type="component" value="Unassembled WGS sequence"/>
</dbReference>
<name>M2SHU0_COCH5</name>
<dbReference type="GO" id="GO:0006508">
    <property type="term" value="P:proteolysis"/>
    <property type="evidence" value="ECO:0007669"/>
    <property type="project" value="InterPro"/>
</dbReference>
<dbReference type="GO" id="GO:0031505">
    <property type="term" value="P:fungal-type cell wall organization"/>
    <property type="evidence" value="ECO:0007669"/>
    <property type="project" value="TreeGrafter"/>
</dbReference>
<dbReference type="HOGENOM" id="CLU_009988_3_1_1"/>
<dbReference type="AlphaFoldDB" id="M2SHU0"/>
<feature type="transmembrane region" description="Helical" evidence="3">
    <location>
        <begin position="402"/>
        <end position="425"/>
    </location>
</feature>
<feature type="region of interest" description="Disordered" evidence="2">
    <location>
        <begin position="502"/>
        <end position="525"/>
    </location>
</feature>
<dbReference type="GO" id="GO:0004190">
    <property type="term" value="F:aspartic-type endopeptidase activity"/>
    <property type="evidence" value="ECO:0007669"/>
    <property type="project" value="InterPro"/>
</dbReference>
<feature type="domain" description="Peptidase A1" evidence="4">
    <location>
        <begin position="21"/>
        <end position="369"/>
    </location>
</feature>